<protein>
    <recommendedName>
        <fullName evidence="3">Cold-shock protein</fullName>
    </recommendedName>
</protein>
<sequence length="65" mass="7531">MFNRKNQEEVEKLDTIVWVCSSDDCNCWVRDNFKSSEEPACPICESKMEQSTKFIEVVHNPSSAM</sequence>
<evidence type="ECO:0008006" key="3">
    <source>
        <dbReference type="Google" id="ProtNLM"/>
    </source>
</evidence>
<comment type="caution">
    <text evidence="1">The sequence shown here is derived from an EMBL/GenBank/DDBJ whole genome shotgun (WGS) entry which is preliminary data.</text>
</comment>
<evidence type="ECO:0000313" key="1">
    <source>
        <dbReference type="EMBL" id="GAA0329371.1"/>
    </source>
</evidence>
<dbReference type="InterPro" id="IPR025916">
    <property type="entry name" value="YdjO"/>
</dbReference>
<gene>
    <name evidence="1" type="ORF">GCM10008967_19840</name>
</gene>
<evidence type="ECO:0000313" key="2">
    <source>
        <dbReference type="Proteomes" id="UP001500782"/>
    </source>
</evidence>
<reference evidence="1 2" key="1">
    <citation type="journal article" date="2019" name="Int. J. Syst. Evol. Microbiol.">
        <title>The Global Catalogue of Microorganisms (GCM) 10K type strain sequencing project: providing services to taxonomists for standard genome sequencing and annotation.</title>
        <authorList>
            <consortium name="The Broad Institute Genomics Platform"/>
            <consortium name="The Broad Institute Genome Sequencing Center for Infectious Disease"/>
            <person name="Wu L."/>
            <person name="Ma J."/>
        </authorList>
    </citation>
    <scope>NUCLEOTIDE SEQUENCE [LARGE SCALE GENOMIC DNA]</scope>
    <source>
        <strain evidence="1 2">JCM 9731</strain>
    </source>
</reference>
<dbReference type="RefSeq" id="WP_343798677.1">
    <property type="nucleotide sequence ID" value="NZ_BAAADJ010000021.1"/>
</dbReference>
<dbReference type="Pfam" id="PF14169">
    <property type="entry name" value="YdjO"/>
    <property type="match status" value="1"/>
</dbReference>
<accession>A0ABN0W913</accession>
<proteinExistence type="predicted"/>
<name>A0ABN0W913_9BACI</name>
<keyword evidence="2" id="KW-1185">Reference proteome</keyword>
<dbReference type="Proteomes" id="UP001500782">
    <property type="component" value="Unassembled WGS sequence"/>
</dbReference>
<organism evidence="1 2">
    <name type="scientific">Bacillus carboniphilus</name>
    <dbReference type="NCBI Taxonomy" id="86663"/>
    <lineage>
        <taxon>Bacteria</taxon>
        <taxon>Bacillati</taxon>
        <taxon>Bacillota</taxon>
        <taxon>Bacilli</taxon>
        <taxon>Bacillales</taxon>
        <taxon>Bacillaceae</taxon>
        <taxon>Bacillus</taxon>
    </lineage>
</organism>
<dbReference type="EMBL" id="BAAADJ010000021">
    <property type="protein sequence ID" value="GAA0329371.1"/>
    <property type="molecule type" value="Genomic_DNA"/>
</dbReference>